<gene>
    <name evidence="1" type="ORF">PoB_001903600</name>
</gene>
<protein>
    <submittedName>
        <fullName evidence="1">Reverse transcriptase</fullName>
    </submittedName>
</protein>
<proteinExistence type="predicted"/>
<keyword evidence="1" id="KW-0548">Nucleotidyltransferase</keyword>
<dbReference type="Proteomes" id="UP000735302">
    <property type="component" value="Unassembled WGS sequence"/>
</dbReference>
<dbReference type="GO" id="GO:0003964">
    <property type="term" value="F:RNA-directed DNA polymerase activity"/>
    <property type="evidence" value="ECO:0007669"/>
    <property type="project" value="UniProtKB-KW"/>
</dbReference>
<dbReference type="EMBL" id="BLXT01002256">
    <property type="protein sequence ID" value="GFN92530.1"/>
    <property type="molecule type" value="Genomic_DNA"/>
</dbReference>
<keyword evidence="1" id="KW-0808">Transferase</keyword>
<comment type="caution">
    <text evidence="1">The sequence shown here is derived from an EMBL/GenBank/DDBJ whole genome shotgun (WGS) entry which is preliminary data.</text>
</comment>
<evidence type="ECO:0000313" key="1">
    <source>
        <dbReference type="EMBL" id="GFN92530.1"/>
    </source>
</evidence>
<keyword evidence="1" id="KW-0695">RNA-directed DNA polymerase</keyword>
<reference evidence="1 2" key="1">
    <citation type="journal article" date="2021" name="Elife">
        <title>Chloroplast acquisition without the gene transfer in kleptoplastic sea slugs, Plakobranchus ocellatus.</title>
        <authorList>
            <person name="Maeda T."/>
            <person name="Takahashi S."/>
            <person name="Yoshida T."/>
            <person name="Shimamura S."/>
            <person name="Takaki Y."/>
            <person name="Nagai Y."/>
            <person name="Toyoda A."/>
            <person name="Suzuki Y."/>
            <person name="Arimoto A."/>
            <person name="Ishii H."/>
            <person name="Satoh N."/>
            <person name="Nishiyama T."/>
            <person name="Hasebe M."/>
            <person name="Maruyama T."/>
            <person name="Minagawa J."/>
            <person name="Obokata J."/>
            <person name="Shigenobu S."/>
        </authorList>
    </citation>
    <scope>NUCLEOTIDE SEQUENCE [LARGE SCALE GENOMIC DNA]</scope>
</reference>
<dbReference type="AlphaFoldDB" id="A0AAV3ZD05"/>
<name>A0AAV3ZD05_9GAST</name>
<evidence type="ECO:0000313" key="2">
    <source>
        <dbReference type="Proteomes" id="UP000735302"/>
    </source>
</evidence>
<organism evidence="1 2">
    <name type="scientific">Plakobranchus ocellatus</name>
    <dbReference type="NCBI Taxonomy" id="259542"/>
    <lineage>
        <taxon>Eukaryota</taxon>
        <taxon>Metazoa</taxon>
        <taxon>Spiralia</taxon>
        <taxon>Lophotrochozoa</taxon>
        <taxon>Mollusca</taxon>
        <taxon>Gastropoda</taxon>
        <taxon>Heterobranchia</taxon>
        <taxon>Euthyneura</taxon>
        <taxon>Panpulmonata</taxon>
        <taxon>Sacoglossa</taxon>
        <taxon>Placobranchoidea</taxon>
        <taxon>Plakobranchidae</taxon>
        <taxon>Plakobranchus</taxon>
    </lineage>
</organism>
<keyword evidence="2" id="KW-1185">Reference proteome</keyword>
<sequence length="97" mass="11390">MLHATPKAFMHDTSIMCSRENDTRRMLVRLDALMNLSGMCLKQHKSRSLSTRKGNLDKDVCFKVVNQDIPRISREPMKSLERWYDLFLKDTKRGFEA</sequence>
<accession>A0AAV3ZD05</accession>